<keyword evidence="5 9" id="KW-0067">ATP-binding</keyword>
<dbReference type="GO" id="GO:0005524">
    <property type="term" value="F:ATP binding"/>
    <property type="evidence" value="ECO:0007669"/>
    <property type="project" value="UniProtKB-KW"/>
</dbReference>
<dbReference type="PANTHER" id="PTHR11956:SF5">
    <property type="entry name" value="ARGININE--TRNA LIGASE, CYTOPLASMIC"/>
    <property type="match status" value="1"/>
</dbReference>
<evidence type="ECO:0000256" key="3">
    <source>
        <dbReference type="ARBA" id="ARBA00022598"/>
    </source>
</evidence>
<evidence type="ECO:0000256" key="4">
    <source>
        <dbReference type="ARBA" id="ARBA00022741"/>
    </source>
</evidence>
<evidence type="ECO:0000256" key="6">
    <source>
        <dbReference type="ARBA" id="ARBA00022917"/>
    </source>
</evidence>
<dbReference type="OrthoDB" id="68056at2759"/>
<keyword evidence="12" id="KW-1185">Reference proteome</keyword>
<comment type="caution">
    <text evidence="11">The sequence shown here is derived from an EMBL/GenBank/DDBJ whole genome shotgun (WGS) entry which is preliminary data.</text>
</comment>
<dbReference type="PANTHER" id="PTHR11956">
    <property type="entry name" value="ARGINYL-TRNA SYNTHETASE"/>
    <property type="match status" value="1"/>
</dbReference>
<keyword evidence="4 9" id="KW-0547">Nucleotide-binding</keyword>
<evidence type="ECO:0000256" key="5">
    <source>
        <dbReference type="ARBA" id="ARBA00022840"/>
    </source>
</evidence>
<organism evidence="11 12">
    <name type="scientific">Artemisia annua</name>
    <name type="common">Sweet wormwood</name>
    <dbReference type="NCBI Taxonomy" id="35608"/>
    <lineage>
        <taxon>Eukaryota</taxon>
        <taxon>Viridiplantae</taxon>
        <taxon>Streptophyta</taxon>
        <taxon>Embryophyta</taxon>
        <taxon>Tracheophyta</taxon>
        <taxon>Spermatophyta</taxon>
        <taxon>Magnoliopsida</taxon>
        <taxon>eudicotyledons</taxon>
        <taxon>Gunneridae</taxon>
        <taxon>Pentapetalae</taxon>
        <taxon>asterids</taxon>
        <taxon>campanulids</taxon>
        <taxon>Asterales</taxon>
        <taxon>Asteraceae</taxon>
        <taxon>Asteroideae</taxon>
        <taxon>Anthemideae</taxon>
        <taxon>Artemisiinae</taxon>
        <taxon>Artemisia</taxon>
    </lineage>
</organism>
<dbReference type="AlphaFoldDB" id="A0A2U1N2Y2"/>
<dbReference type="STRING" id="35608.A0A2U1N2Y2"/>
<dbReference type="EMBL" id="PKPP01003749">
    <property type="protein sequence ID" value="PWA67862.1"/>
    <property type="molecule type" value="Genomic_DNA"/>
</dbReference>
<evidence type="ECO:0000313" key="11">
    <source>
        <dbReference type="EMBL" id="PWA67862.1"/>
    </source>
</evidence>
<keyword evidence="6 9" id="KW-0648">Protein biosynthesis</keyword>
<dbReference type="InterPro" id="IPR035684">
    <property type="entry name" value="ArgRS_core"/>
</dbReference>
<sequence length="825" mass="93798">MQSFCGVAKFRFVLCKVFLSYNSDDAKASNPRRVRSPLLKVHTYDPPKGTAHSKLVGSGHQLFGSIQAARFSLDPASSSIFNIFNHKFNDPIAVAKLGCLSPHCICYCSIPFSTSVKIAANLYVTTDNLVDMNTPSEYYSHFRGAPELFNDAFEVCNDSAVINFSDYFAKRPNGGSCSYTLKGRDGYLKLYYVALKYVVDAALEVVFVANSEETKVAGRVMAYYGKKFDYGCSPAEVDDYKAMLFETEQPEVKPGKINLMQSVLSVPAQFSLIIDANLSDSTSGDIILSGVYEFRVPADGGIMVGCIEGNDCSLKLTVDWKLPPFAEETTLAKGPYYSDLTKKQIFSERSVRDQVTMDEDGRWSLQKEISWLFGSYVNDMFTKNREVCASISTGATISTDTEADDCDYLCTSVLNIWPEIRSLDLVHGPKFAGLEVKDYINFTPEDAAMLERCVVGGPGILKFKLSRTWIAESKMMMTEFLIDRFPNGEVNDQAIGELEVLYEESKKRFAEDAEFRERTQPVQDWDERHKFAWEQICKTSRERYREVYQRLGVRMKEEVISTGATISTGTEADDCDYLCTSVLNIWPEIRSLARVYGPKFAGLVIFSYAAMLERCVVGGPGILKFKLSRTWIAESKMMMTEFLIDRFPNGEVNDQAIGELEVLYEESKKRFAEDAEFRERTQPVQDWDERHKFAWEQICKTSRERYREVYQRLGVRMKEEEKNYEMKDCLKLKDDSERKLGLHLLRFTEVLGEVCRVLAPHILCDYLFDLCDQFNKLYPDSGQVLQSSEGSKILLFEATRVVIRNCFYFLGITPIVLSKESLNIK</sequence>
<dbReference type="Gene3D" id="3.40.50.620">
    <property type="entry name" value="HUPs"/>
    <property type="match status" value="1"/>
</dbReference>
<dbReference type="InterPro" id="IPR014729">
    <property type="entry name" value="Rossmann-like_a/b/a_fold"/>
</dbReference>
<proteinExistence type="inferred from homology"/>
<dbReference type="Proteomes" id="UP000245207">
    <property type="component" value="Unassembled WGS sequence"/>
</dbReference>
<dbReference type="InterPro" id="IPR046533">
    <property type="entry name" value="DUF6598"/>
</dbReference>
<evidence type="ECO:0000256" key="1">
    <source>
        <dbReference type="ARBA" id="ARBA00005594"/>
    </source>
</evidence>
<reference evidence="11 12" key="1">
    <citation type="journal article" date="2018" name="Mol. Plant">
        <title>The genome of Artemisia annua provides insight into the evolution of Asteraceae family and artemisinin biosynthesis.</title>
        <authorList>
            <person name="Shen Q."/>
            <person name="Zhang L."/>
            <person name="Liao Z."/>
            <person name="Wang S."/>
            <person name="Yan T."/>
            <person name="Shi P."/>
            <person name="Liu M."/>
            <person name="Fu X."/>
            <person name="Pan Q."/>
            <person name="Wang Y."/>
            <person name="Lv Z."/>
            <person name="Lu X."/>
            <person name="Zhang F."/>
            <person name="Jiang W."/>
            <person name="Ma Y."/>
            <person name="Chen M."/>
            <person name="Hao X."/>
            <person name="Li L."/>
            <person name="Tang Y."/>
            <person name="Lv G."/>
            <person name="Zhou Y."/>
            <person name="Sun X."/>
            <person name="Brodelius P.E."/>
            <person name="Rose J.K.C."/>
            <person name="Tang K."/>
        </authorList>
    </citation>
    <scope>NUCLEOTIDE SEQUENCE [LARGE SCALE GENOMIC DNA]</scope>
    <source>
        <strain evidence="12">cv. Huhao1</strain>
        <tissue evidence="11">Leaf</tissue>
    </source>
</reference>
<keyword evidence="7 9" id="KW-0030">Aminoacyl-tRNA synthetase</keyword>
<dbReference type="SMART" id="SM00836">
    <property type="entry name" value="DALR_1"/>
    <property type="match status" value="1"/>
</dbReference>
<dbReference type="GO" id="GO:0006420">
    <property type="term" value="P:arginyl-tRNA aminoacylation"/>
    <property type="evidence" value="ECO:0007669"/>
    <property type="project" value="InterPro"/>
</dbReference>
<accession>A0A2U1N2Y2</accession>
<dbReference type="EC" id="6.1.1.19" evidence="2"/>
<evidence type="ECO:0000259" key="10">
    <source>
        <dbReference type="SMART" id="SM00836"/>
    </source>
</evidence>
<dbReference type="Pfam" id="PF20241">
    <property type="entry name" value="DUF6598"/>
    <property type="match status" value="1"/>
</dbReference>
<evidence type="ECO:0000313" key="12">
    <source>
        <dbReference type="Proteomes" id="UP000245207"/>
    </source>
</evidence>
<protein>
    <recommendedName>
        <fullName evidence="2">arginine--tRNA ligase</fullName>
        <ecNumber evidence="2">6.1.1.19</ecNumber>
    </recommendedName>
</protein>
<evidence type="ECO:0000256" key="8">
    <source>
        <dbReference type="ARBA" id="ARBA00049339"/>
    </source>
</evidence>
<dbReference type="InterPro" id="IPR009080">
    <property type="entry name" value="tRNAsynth_Ia_anticodon-bd"/>
</dbReference>
<dbReference type="SUPFAM" id="SSF47323">
    <property type="entry name" value="Anticodon-binding domain of a subclass of class I aminoacyl-tRNA synthetases"/>
    <property type="match status" value="1"/>
</dbReference>
<feature type="domain" description="DALR anticodon binding" evidence="10">
    <location>
        <begin position="715"/>
        <end position="815"/>
    </location>
</feature>
<dbReference type="Pfam" id="PF00750">
    <property type="entry name" value="tRNA-synt_1d"/>
    <property type="match status" value="1"/>
</dbReference>
<name>A0A2U1N2Y2_ARTAN</name>
<dbReference type="InterPro" id="IPR008909">
    <property type="entry name" value="DALR_anticod-bd"/>
</dbReference>
<keyword evidence="3 9" id="KW-0436">Ligase</keyword>
<evidence type="ECO:0000256" key="2">
    <source>
        <dbReference type="ARBA" id="ARBA00012837"/>
    </source>
</evidence>
<evidence type="ECO:0000256" key="9">
    <source>
        <dbReference type="RuleBase" id="RU363038"/>
    </source>
</evidence>
<dbReference type="Gene3D" id="1.10.730.10">
    <property type="entry name" value="Isoleucyl-tRNA Synthetase, Domain 1"/>
    <property type="match status" value="1"/>
</dbReference>
<dbReference type="GO" id="GO:0004814">
    <property type="term" value="F:arginine-tRNA ligase activity"/>
    <property type="evidence" value="ECO:0007669"/>
    <property type="project" value="UniProtKB-EC"/>
</dbReference>
<evidence type="ECO:0000256" key="7">
    <source>
        <dbReference type="ARBA" id="ARBA00023146"/>
    </source>
</evidence>
<gene>
    <name evidence="11" type="ORF">CTI12_AA313770</name>
</gene>
<dbReference type="Pfam" id="PF05746">
    <property type="entry name" value="DALR_1"/>
    <property type="match status" value="1"/>
</dbReference>
<dbReference type="InterPro" id="IPR001278">
    <property type="entry name" value="Arg-tRNA-ligase"/>
</dbReference>
<comment type="catalytic activity">
    <reaction evidence="8">
        <text>tRNA(Arg) + L-arginine + ATP = L-arginyl-tRNA(Arg) + AMP + diphosphate</text>
        <dbReference type="Rhea" id="RHEA:20301"/>
        <dbReference type="Rhea" id="RHEA-COMP:9658"/>
        <dbReference type="Rhea" id="RHEA-COMP:9673"/>
        <dbReference type="ChEBI" id="CHEBI:30616"/>
        <dbReference type="ChEBI" id="CHEBI:32682"/>
        <dbReference type="ChEBI" id="CHEBI:33019"/>
        <dbReference type="ChEBI" id="CHEBI:78442"/>
        <dbReference type="ChEBI" id="CHEBI:78513"/>
        <dbReference type="ChEBI" id="CHEBI:456215"/>
        <dbReference type="EC" id="6.1.1.19"/>
    </reaction>
</comment>
<comment type="similarity">
    <text evidence="1 9">Belongs to the class-I aminoacyl-tRNA synthetase family.</text>
</comment>